<accession>A0A8D8GWF2</accession>
<dbReference type="EMBL" id="HBUE01058102">
    <property type="protein sequence ID" value="CAG6467322.1"/>
    <property type="molecule type" value="Transcribed_RNA"/>
</dbReference>
<organism evidence="2">
    <name type="scientific">Culex pipiens</name>
    <name type="common">House mosquito</name>
    <dbReference type="NCBI Taxonomy" id="7175"/>
    <lineage>
        <taxon>Eukaryota</taxon>
        <taxon>Metazoa</taxon>
        <taxon>Ecdysozoa</taxon>
        <taxon>Arthropoda</taxon>
        <taxon>Hexapoda</taxon>
        <taxon>Insecta</taxon>
        <taxon>Pterygota</taxon>
        <taxon>Neoptera</taxon>
        <taxon>Endopterygota</taxon>
        <taxon>Diptera</taxon>
        <taxon>Nematocera</taxon>
        <taxon>Culicoidea</taxon>
        <taxon>Culicidae</taxon>
        <taxon>Culicinae</taxon>
        <taxon>Culicini</taxon>
        <taxon>Culex</taxon>
        <taxon>Culex</taxon>
    </lineage>
</organism>
<sequence length="113" mass="12080">MVLTKNLNQFGFNAIRVSSPAPPTSAEYPLHRFRSESARRKRLLAVDAPPASADGVFDGRSGGETECPVRTGQPVQDRVHPAGASLGHVDRGFLNVPANRPLGAGRRVDVVPL</sequence>
<evidence type="ECO:0000256" key="1">
    <source>
        <dbReference type="SAM" id="MobiDB-lite"/>
    </source>
</evidence>
<name>A0A8D8GWF2_CULPI</name>
<proteinExistence type="predicted"/>
<dbReference type="EMBL" id="HBUE01058108">
    <property type="protein sequence ID" value="CAG6467330.1"/>
    <property type="molecule type" value="Transcribed_RNA"/>
</dbReference>
<protein>
    <submittedName>
        <fullName evidence="2">(northern house mosquito) hypothetical protein</fullName>
    </submittedName>
</protein>
<reference evidence="2" key="1">
    <citation type="submission" date="2021-05" db="EMBL/GenBank/DDBJ databases">
        <authorList>
            <person name="Alioto T."/>
            <person name="Alioto T."/>
            <person name="Gomez Garrido J."/>
        </authorList>
    </citation>
    <scope>NUCLEOTIDE SEQUENCE</scope>
</reference>
<dbReference type="EMBL" id="HBUE01290767">
    <property type="protein sequence ID" value="CAG6573797.1"/>
    <property type="molecule type" value="Transcribed_RNA"/>
</dbReference>
<dbReference type="EMBL" id="HBUE01058103">
    <property type="protein sequence ID" value="CAG6467324.1"/>
    <property type="molecule type" value="Transcribed_RNA"/>
</dbReference>
<dbReference type="AlphaFoldDB" id="A0A8D8GWF2"/>
<evidence type="ECO:0000313" key="2">
    <source>
        <dbReference type="EMBL" id="CAG6522180.1"/>
    </source>
</evidence>
<dbReference type="EMBL" id="HBUE01058105">
    <property type="protein sequence ID" value="CAG6467327.1"/>
    <property type="molecule type" value="Transcribed_RNA"/>
</dbReference>
<dbReference type="EMBL" id="HBUE01185073">
    <property type="protein sequence ID" value="CAG6522180.1"/>
    <property type="molecule type" value="Transcribed_RNA"/>
</dbReference>
<feature type="region of interest" description="Disordered" evidence="1">
    <location>
        <begin position="50"/>
        <end position="86"/>
    </location>
</feature>